<sequence>MHKRIILADKSFIIRRGLKEMIESIAARNNEGLTIVGEASSMVELHQLILQTQPDVLFLSLQLDLDEQQPRLPDYRSIFLLSALKNRYPEIDIISISPFTAPRLLQLALNAGAGNIISHNVGENCLSLLLCE</sequence>
<dbReference type="Proteomes" id="UP000190667">
    <property type="component" value="Unassembled WGS sequence"/>
</dbReference>
<evidence type="ECO:0000256" key="1">
    <source>
        <dbReference type="PROSITE-ProRule" id="PRU00169"/>
    </source>
</evidence>
<dbReference type="InterPro" id="IPR011006">
    <property type="entry name" value="CheY-like_superfamily"/>
</dbReference>
<protein>
    <recommendedName>
        <fullName evidence="2">Response regulatory domain-containing protein</fullName>
    </recommendedName>
</protein>
<dbReference type="SUPFAM" id="SSF52172">
    <property type="entry name" value="CheY-like"/>
    <property type="match status" value="1"/>
</dbReference>
<evidence type="ECO:0000313" key="4">
    <source>
        <dbReference type="Proteomes" id="UP000190667"/>
    </source>
</evidence>
<organism evidence="3 4">
    <name type="scientific">Izhakiella australiensis</name>
    <dbReference type="NCBI Taxonomy" id="1926881"/>
    <lineage>
        <taxon>Bacteria</taxon>
        <taxon>Pseudomonadati</taxon>
        <taxon>Pseudomonadota</taxon>
        <taxon>Gammaproteobacteria</taxon>
        <taxon>Enterobacterales</taxon>
        <taxon>Erwiniaceae</taxon>
        <taxon>Izhakiella</taxon>
    </lineage>
</organism>
<name>A0A1S8YQC7_9GAMM</name>
<keyword evidence="4" id="KW-1185">Reference proteome</keyword>
<evidence type="ECO:0000313" key="3">
    <source>
        <dbReference type="EMBL" id="OON41349.1"/>
    </source>
</evidence>
<dbReference type="OrthoDB" id="342399at2"/>
<dbReference type="GO" id="GO:0000160">
    <property type="term" value="P:phosphorelay signal transduction system"/>
    <property type="evidence" value="ECO:0007669"/>
    <property type="project" value="InterPro"/>
</dbReference>
<dbReference type="STRING" id="1926881.BTJ39_05140"/>
<gene>
    <name evidence="3" type="ORF">BTJ39_05140</name>
</gene>
<dbReference type="Gene3D" id="3.40.50.2300">
    <property type="match status" value="1"/>
</dbReference>
<dbReference type="PROSITE" id="PS50110">
    <property type="entry name" value="RESPONSE_REGULATORY"/>
    <property type="match status" value="1"/>
</dbReference>
<comment type="caution">
    <text evidence="3">The sequence shown here is derived from an EMBL/GenBank/DDBJ whole genome shotgun (WGS) entry which is preliminary data.</text>
</comment>
<dbReference type="EMBL" id="MRUL01000002">
    <property type="protein sequence ID" value="OON41349.1"/>
    <property type="molecule type" value="Genomic_DNA"/>
</dbReference>
<reference evidence="3 4" key="1">
    <citation type="submission" date="2016-12" db="EMBL/GenBank/DDBJ databases">
        <title>Izhakiella australiana sp. nov. of genus Izhakiella isolated from Australian desert.</title>
        <authorList>
            <person name="Ji M."/>
        </authorList>
    </citation>
    <scope>NUCLEOTIDE SEQUENCE [LARGE SCALE GENOMIC DNA]</scope>
    <source>
        <strain evidence="3 4">D4N98</strain>
    </source>
</reference>
<proteinExistence type="predicted"/>
<evidence type="ECO:0000259" key="2">
    <source>
        <dbReference type="PROSITE" id="PS50110"/>
    </source>
</evidence>
<comment type="caution">
    <text evidence="1">Lacks conserved residue(s) required for the propagation of feature annotation.</text>
</comment>
<feature type="domain" description="Response regulatory" evidence="2">
    <location>
        <begin position="4"/>
        <end position="132"/>
    </location>
</feature>
<dbReference type="RefSeq" id="WP_078001600.1">
    <property type="nucleotide sequence ID" value="NZ_MRUL01000002.1"/>
</dbReference>
<dbReference type="InterPro" id="IPR001789">
    <property type="entry name" value="Sig_transdc_resp-reg_receiver"/>
</dbReference>
<dbReference type="AlphaFoldDB" id="A0A1S8YQC7"/>
<accession>A0A1S8YQC7</accession>